<dbReference type="OrthoDB" id="9811314at2"/>
<dbReference type="Gene3D" id="3.30.830.10">
    <property type="entry name" value="Metalloenzyme, LuxS/M16 peptidase-like"/>
    <property type="match status" value="2"/>
</dbReference>
<accession>A0A386H6R4</accession>
<dbReference type="AlphaFoldDB" id="A0A386H6R4"/>
<evidence type="ECO:0000313" key="5">
    <source>
        <dbReference type="Proteomes" id="UP000266301"/>
    </source>
</evidence>
<dbReference type="EMBL" id="CP032416">
    <property type="protein sequence ID" value="AYD41457.1"/>
    <property type="molecule type" value="Genomic_DNA"/>
</dbReference>
<comment type="similarity">
    <text evidence="1">Belongs to the peptidase M16 family.</text>
</comment>
<evidence type="ECO:0000313" key="4">
    <source>
        <dbReference type="EMBL" id="AYD41457.1"/>
    </source>
</evidence>
<feature type="domain" description="Peptidase M16 N-terminal" evidence="2">
    <location>
        <begin position="23"/>
        <end position="157"/>
    </location>
</feature>
<dbReference type="PANTHER" id="PTHR11851:SF49">
    <property type="entry name" value="MITOCHONDRIAL-PROCESSING PEPTIDASE SUBUNIT ALPHA"/>
    <property type="match status" value="1"/>
</dbReference>
<proteinExistence type="inferred from homology"/>
<dbReference type="KEGG" id="cfer:D4Z93_09420"/>
<dbReference type="InterPro" id="IPR050361">
    <property type="entry name" value="MPP/UQCRC_Complex"/>
</dbReference>
<name>A0A386H6R4_9CLOT</name>
<protein>
    <submittedName>
        <fullName evidence="4">Insulinase family protein</fullName>
    </submittedName>
</protein>
<organism evidence="4 5">
    <name type="scientific">Clostridium fermenticellae</name>
    <dbReference type="NCBI Taxonomy" id="2068654"/>
    <lineage>
        <taxon>Bacteria</taxon>
        <taxon>Bacillati</taxon>
        <taxon>Bacillota</taxon>
        <taxon>Clostridia</taxon>
        <taxon>Eubacteriales</taxon>
        <taxon>Clostridiaceae</taxon>
        <taxon>Clostridium</taxon>
    </lineage>
</organism>
<sequence>MEKIVLNNRIILIYTHRPGELTSFCIGFNAGALEENKRFSLGTAHAVEHMISKGSKKRNEKEINRLCDSIFGFENAMTNFSYAVYYGTSLSSNFENAFEVYSDMLMNPVFPRKGFYEEMNVILQELKEWRENTYQYCEDKALYNAFSKKRIKFPIIGSKNSVSSISLDEIKDFYDEYYSPHNCVISVCSSLKLEEIFCIVDKYMGNWKKNFSGLDMDICEKNTSNIIVEKMALLEGAKIQYIFSIDKLNIEEFKNLMLFNTAFGDGLSSILFDEIRTNYGLAYDVTSRINYDRGVKFFTITMGTSKENVEKVLNLTNLKIDQVRNDYSFFNVDKINYLNNRIKIKKQLRLERAIQLCKDLTCAELMYNSAEFVYDEVKDLNKISSKGIIDTINKILDNPFIQIIK</sequence>
<dbReference type="InterPro" id="IPR007863">
    <property type="entry name" value="Peptidase_M16_C"/>
</dbReference>
<dbReference type="RefSeq" id="WP_119974295.1">
    <property type="nucleotide sequence ID" value="NZ_CP032416.1"/>
</dbReference>
<keyword evidence="5" id="KW-1185">Reference proteome</keyword>
<reference evidence="4 5" key="1">
    <citation type="journal article" date="2019" name="Int. J. Syst. Evol. Microbiol.">
        <title>Clostridium fermenticellae sp. nov., isolated from the mud in a fermentation cellar for the production of the Chinese liquor, baijiu.</title>
        <authorList>
            <person name="Xu P.X."/>
            <person name="Chai L.J."/>
            <person name="Qiu T."/>
            <person name="Zhang X.J."/>
            <person name="Lu Z.M."/>
            <person name="Xiao C."/>
            <person name="Wang S.T."/>
            <person name="Shen C.H."/>
            <person name="Shi J.S."/>
            <person name="Xu Z.H."/>
        </authorList>
    </citation>
    <scope>NUCLEOTIDE SEQUENCE [LARGE SCALE GENOMIC DNA]</scope>
    <source>
        <strain evidence="4 5">JN500901</strain>
    </source>
</reference>
<gene>
    <name evidence="4" type="ORF">D4Z93_09420</name>
</gene>
<dbReference type="GO" id="GO:0046872">
    <property type="term" value="F:metal ion binding"/>
    <property type="evidence" value="ECO:0007669"/>
    <property type="project" value="InterPro"/>
</dbReference>
<evidence type="ECO:0000259" key="2">
    <source>
        <dbReference type="Pfam" id="PF00675"/>
    </source>
</evidence>
<dbReference type="InterPro" id="IPR011249">
    <property type="entry name" value="Metalloenz_LuxS/M16"/>
</dbReference>
<feature type="domain" description="Peptidase M16 C-terminal" evidence="3">
    <location>
        <begin position="164"/>
        <end position="326"/>
    </location>
</feature>
<dbReference type="Pfam" id="PF05193">
    <property type="entry name" value="Peptidase_M16_C"/>
    <property type="match status" value="1"/>
</dbReference>
<dbReference type="Pfam" id="PF00675">
    <property type="entry name" value="Peptidase_M16"/>
    <property type="match status" value="1"/>
</dbReference>
<evidence type="ECO:0000256" key="1">
    <source>
        <dbReference type="ARBA" id="ARBA00007261"/>
    </source>
</evidence>
<dbReference type="SUPFAM" id="SSF63411">
    <property type="entry name" value="LuxS/MPP-like metallohydrolase"/>
    <property type="match status" value="2"/>
</dbReference>
<dbReference type="PANTHER" id="PTHR11851">
    <property type="entry name" value="METALLOPROTEASE"/>
    <property type="match status" value="1"/>
</dbReference>
<evidence type="ECO:0000259" key="3">
    <source>
        <dbReference type="Pfam" id="PF05193"/>
    </source>
</evidence>
<dbReference type="Proteomes" id="UP000266301">
    <property type="component" value="Chromosome"/>
</dbReference>
<dbReference type="InterPro" id="IPR011765">
    <property type="entry name" value="Pept_M16_N"/>
</dbReference>